<accession>A0ABQ6VBU4</accession>
<gene>
    <name evidence="1" type="ORF">F8377_09505</name>
</gene>
<organism evidence="1 2">
    <name type="scientific">Corynebacterium zhongnanshanii</name>
    <dbReference type="NCBI Taxonomy" id="2768834"/>
    <lineage>
        <taxon>Bacteria</taxon>
        <taxon>Bacillati</taxon>
        <taxon>Actinomycetota</taxon>
        <taxon>Actinomycetes</taxon>
        <taxon>Mycobacteriales</taxon>
        <taxon>Corynebacteriaceae</taxon>
        <taxon>Corynebacterium</taxon>
    </lineage>
</organism>
<reference evidence="1 2" key="1">
    <citation type="submission" date="2019-10" db="EMBL/GenBank/DDBJ databases">
        <title>Corynebacterium sp novel species isolated from the respiratory tract of Marmot.</title>
        <authorList>
            <person name="Zhang G."/>
        </authorList>
    </citation>
    <scope>NUCLEOTIDE SEQUENCE [LARGE SCALE GENOMIC DNA]</scope>
    <source>
        <strain evidence="1 2">336</strain>
    </source>
</reference>
<comment type="caution">
    <text evidence="1">The sequence shown here is derived from an EMBL/GenBank/DDBJ whole genome shotgun (WGS) entry which is preliminary data.</text>
</comment>
<name>A0ABQ6VBU4_9CORY</name>
<protein>
    <submittedName>
        <fullName evidence="1">DUF4442 domain-containing protein</fullName>
    </submittedName>
</protein>
<dbReference type="InterPro" id="IPR029069">
    <property type="entry name" value="HotDog_dom_sf"/>
</dbReference>
<evidence type="ECO:0000313" key="2">
    <source>
        <dbReference type="Proteomes" id="UP000436181"/>
    </source>
</evidence>
<dbReference type="Gene3D" id="3.10.129.10">
    <property type="entry name" value="Hotdog Thioesterase"/>
    <property type="match status" value="1"/>
</dbReference>
<dbReference type="CDD" id="cd03443">
    <property type="entry name" value="PaaI_thioesterase"/>
    <property type="match status" value="1"/>
</dbReference>
<dbReference type="Pfam" id="PF14539">
    <property type="entry name" value="DUF4442"/>
    <property type="match status" value="1"/>
</dbReference>
<dbReference type="SUPFAM" id="SSF54637">
    <property type="entry name" value="Thioesterase/thiol ester dehydrase-isomerase"/>
    <property type="match status" value="1"/>
</dbReference>
<evidence type="ECO:0000313" key="1">
    <source>
        <dbReference type="EMBL" id="KAB3519216.1"/>
    </source>
</evidence>
<proteinExistence type="predicted"/>
<sequence length="168" mass="18406">MSSPLAGNPRPNANAKLYEKLAKKPLGTRLFGALVAFKAPFFMTSQPQLKTLRPGLAEVRLTKWWLMQNHIGTFHVISALNGAEFAMGCLAEISLPDTHRWLPQGMTTEYKAKSTGGLTLTATMDLPDFSTITKETGGRRIPVTIKFVDDAGQEPMTATIDIWVTAKS</sequence>
<keyword evidence="2" id="KW-1185">Reference proteome</keyword>
<dbReference type="EMBL" id="WBZJ01000004">
    <property type="protein sequence ID" value="KAB3519216.1"/>
    <property type="molecule type" value="Genomic_DNA"/>
</dbReference>
<dbReference type="RefSeq" id="WP_151842778.1">
    <property type="nucleotide sequence ID" value="NZ_CP061033.1"/>
</dbReference>
<dbReference type="InterPro" id="IPR027961">
    <property type="entry name" value="DUF4442"/>
</dbReference>
<dbReference type="Proteomes" id="UP000436181">
    <property type="component" value="Unassembled WGS sequence"/>
</dbReference>